<gene>
    <name evidence="2" type="ORF">LTR25_007233</name>
</gene>
<evidence type="ECO:0000256" key="1">
    <source>
        <dbReference type="SAM" id="MobiDB-lite"/>
    </source>
</evidence>
<feature type="compositionally biased region" description="Basic and acidic residues" evidence="1">
    <location>
        <begin position="473"/>
        <end position="494"/>
    </location>
</feature>
<feature type="compositionally biased region" description="Polar residues" evidence="1">
    <location>
        <begin position="358"/>
        <end position="371"/>
    </location>
</feature>
<dbReference type="AlphaFoldDB" id="A0AAV9Q0M7"/>
<dbReference type="EMBL" id="JAXLQG010000013">
    <property type="protein sequence ID" value="KAK5533367.1"/>
    <property type="molecule type" value="Genomic_DNA"/>
</dbReference>
<feature type="compositionally biased region" description="Polar residues" evidence="1">
    <location>
        <begin position="751"/>
        <end position="761"/>
    </location>
</feature>
<feature type="region of interest" description="Disordered" evidence="1">
    <location>
        <begin position="1"/>
        <end position="23"/>
    </location>
</feature>
<feature type="region of interest" description="Disordered" evidence="1">
    <location>
        <begin position="184"/>
        <end position="208"/>
    </location>
</feature>
<feature type="compositionally biased region" description="Polar residues" evidence="1">
    <location>
        <begin position="542"/>
        <end position="574"/>
    </location>
</feature>
<feature type="region of interest" description="Disordered" evidence="1">
    <location>
        <begin position="123"/>
        <end position="160"/>
    </location>
</feature>
<sequence>MTPPTSSRPSLPAFGIRDLNGPEAPPGVVQLLEEQYDTTIAAYPEALLSYVDDDDGETITVGSSYELGQRLEEPVRHSTLPVIPALRTSNESTENGLMHIFDIKQTSASLSVWREHEAYTSKTIREKTTSSAGSSSTSLAYPSLAPPVAPSQVEAEGSDKTDNHINEVASLDADTVNQNAAEAQVPALLPTSTSVSSDKSPITPREHHLSTNLDKAFAGIFGSIESRLGPLADFLETTADGLRKLADKTANSESSALEDVLGGFKDILTQVGEFGLGVAAVISEEIEKSKATLTSPLNQHAHQQMFERPAEAVHVSPLSQHAHQQMVERPAEDPSPQPEKPHAPSKPDTARKRVSFDASPSSAQKPMSTPAPQFPVWVPIWYTHSEEGQKRSMTPQYPQRTHTSSARHSILDMESTDPDFSARYPPLLSLRKAKSVNELHNTTQALGSAAVRYPSLRQFEQEARATVVNKSLADSKSRKDTPLQPELKPRKNDSYKAPSVEEDIDTENSATSPIKAPSLHPDPPTPLPGAWPEFKTEDMSALPTNTAPNTETVRSSQYGKATRPQQSRAGTSQRMGYPSSAPYPRPPVFPDALRDPGFPRRNQTVSGTNPAARLNGPFDPLAHYPTLQPRPHRSQPDLHDLNRIAENTLNHKPSLPAFFPQRSATVNYTDRYIPRYVSPSVFLDRTREYAAFRKHVKNYWDADHMPGPSYGVRYFSPNSARSETSNIANIPTNHPAANASTTQPLRAVASDASSNSNTQKSARWYQPGATALHNSTNTSTLPDEPFAIPSCMDHLLGPKTGVRTNSSQTFVARAAPEPNAFQPALSPATRSPYVPTSYATPQPSSLAGSSRVPPSVPSSCTAVNECIEALKDMGFGTTKDEMTRLLAVAGATAGNLEDAIDMLEEDREASEQLGYVSDVATNGSARSEQEELEI</sequence>
<protein>
    <recommendedName>
        <fullName evidence="4">UBA domain-containing protein</fullName>
    </recommendedName>
</protein>
<feature type="region of interest" description="Disordered" evidence="1">
    <location>
        <begin position="725"/>
        <end position="761"/>
    </location>
</feature>
<feature type="compositionally biased region" description="Low complexity" evidence="1">
    <location>
        <begin position="129"/>
        <end position="143"/>
    </location>
</feature>
<name>A0AAV9Q0M7_9PEZI</name>
<feature type="region of interest" description="Disordered" evidence="1">
    <location>
        <begin position="470"/>
        <end position="616"/>
    </location>
</feature>
<accession>A0AAV9Q0M7</accession>
<comment type="caution">
    <text evidence="2">The sequence shown here is derived from an EMBL/GenBank/DDBJ whole genome shotgun (WGS) entry which is preliminary data.</text>
</comment>
<proteinExistence type="predicted"/>
<keyword evidence="3" id="KW-1185">Reference proteome</keyword>
<feature type="compositionally biased region" description="Pro residues" evidence="1">
    <location>
        <begin position="520"/>
        <end position="529"/>
    </location>
</feature>
<evidence type="ECO:0000313" key="3">
    <source>
        <dbReference type="Proteomes" id="UP001345827"/>
    </source>
</evidence>
<evidence type="ECO:0008006" key="4">
    <source>
        <dbReference type="Google" id="ProtNLM"/>
    </source>
</evidence>
<reference evidence="2 3" key="1">
    <citation type="submission" date="2023-06" db="EMBL/GenBank/DDBJ databases">
        <title>Black Yeasts Isolated from many extreme environments.</title>
        <authorList>
            <person name="Coleine C."/>
            <person name="Stajich J.E."/>
            <person name="Selbmann L."/>
        </authorList>
    </citation>
    <scope>NUCLEOTIDE SEQUENCE [LARGE SCALE GENOMIC DNA]</scope>
    <source>
        <strain evidence="2 3">CCFEE 5887</strain>
    </source>
</reference>
<feature type="region of interest" description="Disordered" evidence="1">
    <location>
        <begin position="307"/>
        <end position="371"/>
    </location>
</feature>
<evidence type="ECO:0000313" key="2">
    <source>
        <dbReference type="EMBL" id="KAK5533367.1"/>
    </source>
</evidence>
<organism evidence="2 3">
    <name type="scientific">Vermiconidia calcicola</name>
    <dbReference type="NCBI Taxonomy" id="1690605"/>
    <lineage>
        <taxon>Eukaryota</taxon>
        <taxon>Fungi</taxon>
        <taxon>Dikarya</taxon>
        <taxon>Ascomycota</taxon>
        <taxon>Pezizomycotina</taxon>
        <taxon>Dothideomycetes</taxon>
        <taxon>Dothideomycetidae</taxon>
        <taxon>Mycosphaerellales</taxon>
        <taxon>Extremaceae</taxon>
        <taxon>Vermiconidia</taxon>
    </lineage>
</organism>
<feature type="compositionally biased region" description="Polar residues" evidence="1">
    <location>
        <begin position="190"/>
        <end position="200"/>
    </location>
</feature>
<dbReference type="Proteomes" id="UP001345827">
    <property type="component" value="Unassembled WGS sequence"/>
</dbReference>